<evidence type="ECO:0000256" key="4">
    <source>
        <dbReference type="PROSITE-ProRule" id="PRU00335"/>
    </source>
</evidence>
<dbReference type="PANTHER" id="PTHR47506:SF3">
    <property type="entry name" value="HTH-TYPE TRANSCRIPTIONAL REGULATOR LMRA"/>
    <property type="match status" value="1"/>
</dbReference>
<evidence type="ECO:0000256" key="3">
    <source>
        <dbReference type="ARBA" id="ARBA00023163"/>
    </source>
</evidence>
<dbReference type="PANTHER" id="PTHR47506">
    <property type="entry name" value="TRANSCRIPTIONAL REGULATORY PROTEIN"/>
    <property type="match status" value="1"/>
</dbReference>
<dbReference type="GO" id="GO:0003677">
    <property type="term" value="F:DNA binding"/>
    <property type="evidence" value="ECO:0007669"/>
    <property type="project" value="UniProtKB-UniRule"/>
</dbReference>
<dbReference type="InterPro" id="IPR054156">
    <property type="entry name" value="YxaF_TetR_C"/>
</dbReference>
<dbReference type="Proteomes" id="UP000051562">
    <property type="component" value="Unassembled WGS sequence"/>
</dbReference>
<evidence type="ECO:0000313" key="9">
    <source>
        <dbReference type="Proteomes" id="UP000190130"/>
    </source>
</evidence>
<dbReference type="AlphaFoldDB" id="A0A0Q3KWH4"/>
<dbReference type="STRING" id="53254.SAMN05660750_01647"/>
<evidence type="ECO:0000313" key="6">
    <source>
        <dbReference type="EMBL" id="KQK28740.1"/>
    </source>
</evidence>
<evidence type="ECO:0000313" key="8">
    <source>
        <dbReference type="Proteomes" id="UP000051562"/>
    </source>
</evidence>
<accession>A0A0Q3KWH4</accession>
<sequence length="196" mass="21272">MSSQSDTRGRLIRVASALFRQRGYDGVGLTEILEASKAPKGSFYYHFPGGKEELGEAAIRYAGAEVAKLIEGSSAAAKSFADGPRMFAKVLADGFEQSGFREGCPITSIALATVPKIGAHASAVQEVFDLWRDRILGHARRFDVALAETDADRLLLLVEGAWIMARVRQSKQPLLDSVEVWLLSLAPAPNRDRNPA</sequence>
<protein>
    <submittedName>
        <fullName evidence="7">Transcriptional regulator, TetR family</fullName>
    </submittedName>
</protein>
<evidence type="ECO:0000256" key="2">
    <source>
        <dbReference type="ARBA" id="ARBA00023125"/>
    </source>
</evidence>
<keyword evidence="3" id="KW-0804">Transcription</keyword>
<keyword evidence="2 4" id="KW-0238">DNA-binding</keyword>
<dbReference type="InterPro" id="IPR036271">
    <property type="entry name" value="Tet_transcr_reg_TetR-rel_C_sf"/>
</dbReference>
<dbReference type="SUPFAM" id="SSF48498">
    <property type="entry name" value="Tetracyclin repressor-like, C-terminal domain"/>
    <property type="match status" value="1"/>
</dbReference>
<dbReference type="EMBL" id="FUYX01000003">
    <property type="protein sequence ID" value="SKB62868.1"/>
    <property type="molecule type" value="Genomic_DNA"/>
</dbReference>
<dbReference type="Gene3D" id="1.10.357.10">
    <property type="entry name" value="Tetracycline Repressor, domain 2"/>
    <property type="match status" value="1"/>
</dbReference>
<evidence type="ECO:0000259" key="5">
    <source>
        <dbReference type="PROSITE" id="PS50977"/>
    </source>
</evidence>
<dbReference type="Pfam" id="PF00440">
    <property type="entry name" value="TetR_N"/>
    <property type="match status" value="1"/>
</dbReference>
<dbReference type="Pfam" id="PF21993">
    <property type="entry name" value="TetR_C_13_2"/>
    <property type="match status" value="1"/>
</dbReference>
<evidence type="ECO:0000313" key="7">
    <source>
        <dbReference type="EMBL" id="SKB62868.1"/>
    </source>
</evidence>
<evidence type="ECO:0000256" key="1">
    <source>
        <dbReference type="ARBA" id="ARBA00023015"/>
    </source>
</evidence>
<keyword evidence="1" id="KW-0805">Transcription regulation</keyword>
<name>A0A0Q3KWH4_9HYPH</name>
<feature type="DNA-binding region" description="H-T-H motif" evidence="4">
    <location>
        <begin position="28"/>
        <end position="47"/>
    </location>
</feature>
<reference evidence="7 9" key="2">
    <citation type="submission" date="2017-02" db="EMBL/GenBank/DDBJ databases">
        <authorList>
            <person name="Peterson S.W."/>
        </authorList>
    </citation>
    <scope>NUCLEOTIDE SEQUENCE [LARGE SCALE GENOMIC DNA]</scope>
    <source>
        <strain evidence="7 9">DSM 9653</strain>
    </source>
</reference>
<dbReference type="SUPFAM" id="SSF46689">
    <property type="entry name" value="Homeodomain-like"/>
    <property type="match status" value="1"/>
</dbReference>
<dbReference type="InterPro" id="IPR001647">
    <property type="entry name" value="HTH_TetR"/>
</dbReference>
<feature type="domain" description="HTH tetR-type" evidence="5">
    <location>
        <begin position="5"/>
        <end position="65"/>
    </location>
</feature>
<dbReference type="InterPro" id="IPR009057">
    <property type="entry name" value="Homeodomain-like_sf"/>
</dbReference>
<reference evidence="6 8" key="1">
    <citation type="submission" date="2015-10" db="EMBL/GenBank/DDBJ databases">
        <title>Draft genome of Bosea thiooxidans.</title>
        <authorList>
            <person name="Wang X."/>
        </authorList>
    </citation>
    <scope>NUCLEOTIDE SEQUENCE [LARGE SCALE GENOMIC DNA]</scope>
    <source>
        <strain evidence="6 8">CGMCC 9174</strain>
    </source>
</reference>
<proteinExistence type="predicted"/>
<gene>
    <name evidence="6" type="ORF">ARD30_20855</name>
    <name evidence="7" type="ORF">SAMN05660750_01647</name>
</gene>
<dbReference type="Proteomes" id="UP000190130">
    <property type="component" value="Unassembled WGS sequence"/>
</dbReference>
<dbReference type="RefSeq" id="WP_055729970.1">
    <property type="nucleotide sequence ID" value="NZ_FUYX01000003.1"/>
</dbReference>
<dbReference type="PROSITE" id="PS50977">
    <property type="entry name" value="HTH_TETR_2"/>
    <property type="match status" value="1"/>
</dbReference>
<organism evidence="6 8">
    <name type="scientific">Bosea thiooxidans</name>
    <dbReference type="NCBI Taxonomy" id="53254"/>
    <lineage>
        <taxon>Bacteria</taxon>
        <taxon>Pseudomonadati</taxon>
        <taxon>Pseudomonadota</taxon>
        <taxon>Alphaproteobacteria</taxon>
        <taxon>Hyphomicrobiales</taxon>
        <taxon>Boseaceae</taxon>
        <taxon>Bosea</taxon>
    </lineage>
</organism>
<dbReference type="EMBL" id="LMAR01000061">
    <property type="protein sequence ID" value="KQK28740.1"/>
    <property type="molecule type" value="Genomic_DNA"/>
</dbReference>
<keyword evidence="8" id="KW-1185">Reference proteome</keyword>